<keyword evidence="1" id="KW-0732">Signal</keyword>
<dbReference type="RefSeq" id="WP_155174311.1">
    <property type="nucleotide sequence ID" value="NZ_BAAAFL010000015.1"/>
</dbReference>
<organism evidence="2 3">
    <name type="scientific">Fulvivirga kasyanovii</name>
    <dbReference type="NCBI Taxonomy" id="396812"/>
    <lineage>
        <taxon>Bacteria</taxon>
        <taxon>Pseudomonadati</taxon>
        <taxon>Bacteroidota</taxon>
        <taxon>Cytophagia</taxon>
        <taxon>Cytophagales</taxon>
        <taxon>Fulvivirgaceae</taxon>
        <taxon>Fulvivirga</taxon>
    </lineage>
</organism>
<dbReference type="InterPro" id="IPR026341">
    <property type="entry name" value="T9SS_type_B"/>
</dbReference>
<dbReference type="NCBIfam" id="TIGR04131">
    <property type="entry name" value="Bac_Flav_CTERM"/>
    <property type="match status" value="1"/>
</dbReference>
<dbReference type="InterPro" id="IPR036116">
    <property type="entry name" value="FN3_sf"/>
</dbReference>
<dbReference type="Proteomes" id="UP000798808">
    <property type="component" value="Unassembled WGS sequence"/>
</dbReference>
<gene>
    <name evidence="2" type="ORF">E1163_20305</name>
</gene>
<proteinExistence type="predicted"/>
<accession>A0ABW9RU12</accession>
<dbReference type="Gene3D" id="2.60.40.10">
    <property type="entry name" value="Immunoglobulins"/>
    <property type="match status" value="2"/>
</dbReference>
<name>A0ABW9RU12_9BACT</name>
<protein>
    <submittedName>
        <fullName evidence="2">Gliding motility-associated C-terminal domain-containing protein</fullName>
    </submittedName>
</protein>
<evidence type="ECO:0000256" key="1">
    <source>
        <dbReference type="SAM" id="SignalP"/>
    </source>
</evidence>
<evidence type="ECO:0000313" key="3">
    <source>
        <dbReference type="Proteomes" id="UP000798808"/>
    </source>
</evidence>
<dbReference type="EMBL" id="SMLW01000622">
    <property type="protein sequence ID" value="MTI27310.1"/>
    <property type="molecule type" value="Genomic_DNA"/>
</dbReference>
<dbReference type="SUPFAM" id="SSF49265">
    <property type="entry name" value="Fibronectin type III"/>
    <property type="match status" value="1"/>
</dbReference>
<keyword evidence="3" id="KW-1185">Reference proteome</keyword>
<sequence>MTQAFKHIALCTLLLLFAGVSYAQLSNKGFFTVNEDRGCNPLTITIEFTASAPCICRQSGCPCNIDYDGDGTYDPIPPIPDPIEHTYTEAGVYQIEVLFQGGSAQDFITIEVAENTPPDFDIYSCSAERVVININDNSFENYVIDYGDGNTETVPRGAANPQHAYADNAQKTISIRGLNNSAEDNCNAFSNTVVPLNAIPAASITALEMIDMNTLALEYSLQPDILYELQISPAGNSNFSLLKKPVDETTVRDTIRNLNMTDTYYCFRMASIDPCSNTVAAYSNEICSIDLNLILESDVNKLSWQTGSTASFDIIRTGEDPLNYNNRPGAERAFDDTNVQCDTEYCYTLIGRYANGATSTSLEQCGLAFSTIPPDQIINISTTVSDNTINLFWEAPTNQNVSEYQIKRSNTASGFIPVGASSTNEFQNTDVATSQQSYCYEIASTDDCGNKNPQSIIACSILLSGSAQADNTINLTWNEYEGWKNGVAGYTVEKSYPGGGTIPLNTNTNSLTDVDNNNNEQVVLYKVIAQPNQAGLPNSTSNTIEIIKPVNIYYPNAFTPDGNNRNEIFRINGRFIVSYELNIFNRWGELIFVSDNMDEGWDGTMNGKILPLGTYAFVAKMQDMAGREITKTGTILLLRK</sequence>
<reference evidence="2 3" key="1">
    <citation type="submission" date="2019-02" db="EMBL/GenBank/DDBJ databases">
        <authorList>
            <person name="Goldberg S.R."/>
            <person name="Haltli B.A."/>
            <person name="Correa H."/>
            <person name="Russell K.G."/>
        </authorList>
    </citation>
    <scope>NUCLEOTIDE SEQUENCE [LARGE SCALE GENOMIC DNA]</scope>
    <source>
        <strain evidence="2 3">JCM 16186</strain>
    </source>
</reference>
<comment type="caution">
    <text evidence="2">The sequence shown here is derived from an EMBL/GenBank/DDBJ whole genome shotgun (WGS) entry which is preliminary data.</text>
</comment>
<dbReference type="Pfam" id="PF13585">
    <property type="entry name" value="CHU_C"/>
    <property type="match status" value="1"/>
</dbReference>
<feature type="signal peptide" evidence="1">
    <location>
        <begin position="1"/>
        <end position="23"/>
    </location>
</feature>
<dbReference type="InterPro" id="IPR013783">
    <property type="entry name" value="Ig-like_fold"/>
</dbReference>
<evidence type="ECO:0000313" key="2">
    <source>
        <dbReference type="EMBL" id="MTI27310.1"/>
    </source>
</evidence>
<feature type="chain" id="PRO_5045381519" evidence="1">
    <location>
        <begin position="24"/>
        <end position="640"/>
    </location>
</feature>